<dbReference type="Pfam" id="PF00497">
    <property type="entry name" value="SBP_bac_3"/>
    <property type="match status" value="1"/>
</dbReference>
<dbReference type="EMBL" id="BAAAPU010000011">
    <property type="protein sequence ID" value="GAA1990686.1"/>
    <property type="molecule type" value="Genomic_DNA"/>
</dbReference>
<dbReference type="InterPro" id="IPR001638">
    <property type="entry name" value="Solute-binding_3/MltF_N"/>
</dbReference>
<dbReference type="InterPro" id="IPR018313">
    <property type="entry name" value="SBP_3_CS"/>
</dbReference>
<proteinExistence type="inferred from homology"/>
<name>A0ABP5E665_9MICO</name>
<dbReference type="PROSITE" id="PS51257">
    <property type="entry name" value="PROKAR_LIPOPROTEIN"/>
    <property type="match status" value="1"/>
</dbReference>
<gene>
    <name evidence="7" type="ORF">GCM10009817_35860</name>
</gene>
<evidence type="ECO:0000256" key="5">
    <source>
        <dbReference type="SAM" id="SignalP"/>
    </source>
</evidence>
<dbReference type="Proteomes" id="UP001500013">
    <property type="component" value="Unassembled WGS sequence"/>
</dbReference>
<dbReference type="PANTHER" id="PTHR35936:SF17">
    <property type="entry name" value="ARGININE-BINDING EXTRACELLULAR PROTEIN ARTP"/>
    <property type="match status" value="1"/>
</dbReference>
<organism evidence="7 8">
    <name type="scientific">Terrabacter lapilli</name>
    <dbReference type="NCBI Taxonomy" id="436231"/>
    <lineage>
        <taxon>Bacteria</taxon>
        <taxon>Bacillati</taxon>
        <taxon>Actinomycetota</taxon>
        <taxon>Actinomycetes</taxon>
        <taxon>Micrococcales</taxon>
        <taxon>Intrasporangiaceae</taxon>
        <taxon>Terrabacter</taxon>
    </lineage>
</organism>
<feature type="chain" id="PRO_5045478699" evidence="5">
    <location>
        <begin position="21"/>
        <end position="303"/>
    </location>
</feature>
<protein>
    <submittedName>
        <fullName evidence="7">ABC transporter substrate-binding protein</fullName>
    </submittedName>
</protein>
<dbReference type="PANTHER" id="PTHR35936">
    <property type="entry name" value="MEMBRANE-BOUND LYTIC MUREIN TRANSGLYCOSYLASE F"/>
    <property type="match status" value="1"/>
</dbReference>
<comment type="similarity">
    <text evidence="2 4">Belongs to the bacterial solute-binding protein 3 family.</text>
</comment>
<dbReference type="Gene3D" id="3.40.190.10">
    <property type="entry name" value="Periplasmic binding protein-like II"/>
    <property type="match status" value="2"/>
</dbReference>
<reference evidence="8" key="1">
    <citation type="journal article" date="2019" name="Int. J. Syst. Evol. Microbiol.">
        <title>The Global Catalogue of Microorganisms (GCM) 10K type strain sequencing project: providing services to taxonomists for standard genome sequencing and annotation.</title>
        <authorList>
            <consortium name="The Broad Institute Genomics Platform"/>
            <consortium name="The Broad Institute Genome Sequencing Center for Infectious Disease"/>
            <person name="Wu L."/>
            <person name="Ma J."/>
        </authorList>
    </citation>
    <scope>NUCLEOTIDE SEQUENCE [LARGE SCALE GENOMIC DNA]</scope>
    <source>
        <strain evidence="8">JCM 15628</strain>
    </source>
</reference>
<evidence type="ECO:0000313" key="7">
    <source>
        <dbReference type="EMBL" id="GAA1990686.1"/>
    </source>
</evidence>
<evidence type="ECO:0000256" key="2">
    <source>
        <dbReference type="ARBA" id="ARBA00010333"/>
    </source>
</evidence>
<evidence type="ECO:0000256" key="3">
    <source>
        <dbReference type="ARBA" id="ARBA00022729"/>
    </source>
</evidence>
<keyword evidence="8" id="KW-1185">Reference proteome</keyword>
<comment type="caution">
    <text evidence="7">The sequence shown here is derived from an EMBL/GenBank/DDBJ whole genome shotgun (WGS) entry which is preliminary data.</text>
</comment>
<evidence type="ECO:0000313" key="8">
    <source>
        <dbReference type="Proteomes" id="UP001500013"/>
    </source>
</evidence>
<dbReference type="RefSeq" id="WP_344065868.1">
    <property type="nucleotide sequence ID" value="NZ_BAAAPU010000011.1"/>
</dbReference>
<dbReference type="PROSITE" id="PS01039">
    <property type="entry name" value="SBP_BACTERIAL_3"/>
    <property type="match status" value="1"/>
</dbReference>
<feature type="signal peptide" evidence="5">
    <location>
        <begin position="1"/>
        <end position="20"/>
    </location>
</feature>
<dbReference type="CDD" id="cd01004">
    <property type="entry name" value="PBP2_MidA_like"/>
    <property type="match status" value="1"/>
</dbReference>
<comment type="subcellular location">
    <subcellularLocation>
        <location evidence="1">Cell envelope</location>
    </subcellularLocation>
</comment>
<evidence type="ECO:0000256" key="4">
    <source>
        <dbReference type="RuleBase" id="RU003744"/>
    </source>
</evidence>
<keyword evidence="3 5" id="KW-0732">Signal</keyword>
<dbReference type="SMART" id="SM00062">
    <property type="entry name" value="PBPb"/>
    <property type="match status" value="1"/>
</dbReference>
<sequence>MRRMSLIAATGVAVAGLALSACGSNSMSNSSPGAGSTPAASGTSAGGGVDQALAAKVPAKLKSAGKIVVGTDPTYAPNEMLATDGKTVEGFDIDLFNAVAAKLGLKTEYVPAGFPTIILGVTSGKYDMGVSSFTINPDRKKQVNMVSYYKAGTLWVVAKGNPEKVNIDDVCGKSVGAQKGTVQADDLAARSKKCTDAGKPAITQVIQTGQDQVTADVASGKTVAMLADSPVGLYAIKQTGQLEPLGDIYDSAPYGYVVPKDQTDFANLLVEALKATKADGTYDAALKKYAVEKGAIDNFAVNP</sequence>
<evidence type="ECO:0000259" key="6">
    <source>
        <dbReference type="SMART" id="SM00062"/>
    </source>
</evidence>
<dbReference type="SUPFAM" id="SSF53850">
    <property type="entry name" value="Periplasmic binding protein-like II"/>
    <property type="match status" value="1"/>
</dbReference>
<accession>A0ABP5E665</accession>
<evidence type="ECO:0000256" key="1">
    <source>
        <dbReference type="ARBA" id="ARBA00004196"/>
    </source>
</evidence>
<feature type="domain" description="Solute-binding protein family 3/N-terminal" evidence="6">
    <location>
        <begin position="66"/>
        <end position="293"/>
    </location>
</feature>